<comment type="caution">
    <text evidence="1">The sequence shown here is derived from an EMBL/GenBank/DDBJ whole genome shotgun (WGS) entry which is preliminary data.</text>
</comment>
<keyword evidence="2" id="KW-1185">Reference proteome</keyword>
<protein>
    <submittedName>
        <fullName evidence="1">Uncharacterized protein</fullName>
    </submittedName>
</protein>
<organism evidence="1 2">
    <name type="scientific">Benzoatithermus flavus</name>
    <dbReference type="NCBI Taxonomy" id="3108223"/>
    <lineage>
        <taxon>Bacteria</taxon>
        <taxon>Pseudomonadati</taxon>
        <taxon>Pseudomonadota</taxon>
        <taxon>Alphaproteobacteria</taxon>
        <taxon>Geminicoccales</taxon>
        <taxon>Geminicoccaceae</taxon>
        <taxon>Benzoatithermus</taxon>
    </lineage>
</organism>
<dbReference type="RefSeq" id="WP_418159186.1">
    <property type="nucleotide sequence ID" value="NZ_JBBLZC010000007.1"/>
</dbReference>
<name>A0ABU8XSE8_9PROT</name>
<gene>
    <name evidence="1" type="ORF">U1T56_09265</name>
</gene>
<evidence type="ECO:0000313" key="2">
    <source>
        <dbReference type="Proteomes" id="UP001375743"/>
    </source>
</evidence>
<dbReference type="EMBL" id="JBBLZC010000007">
    <property type="protein sequence ID" value="MEK0083343.1"/>
    <property type="molecule type" value="Genomic_DNA"/>
</dbReference>
<accession>A0ABU8XSE8</accession>
<dbReference type="Proteomes" id="UP001375743">
    <property type="component" value="Unassembled WGS sequence"/>
</dbReference>
<sequence>MIHRIERLRKLGRNGLVALAGLAGILLLAGPSSRAATCPPASGEELLGGVPAVASDAGCGVQEGKAIRVALGELPLPSIVPDGIVPVAEAAERPRLPPLVIQIFSATSGVAAHPHAEARVPFGYKLIGGGARVDYNGAGNILTASYPMGRRWIADSKDHDISDPAIITAYAIGLFDPFNRWDVQVRQSTSAVAPHPTASVSVPFGYVMTGGGARVDYAGNGNLLTASFPSSRRTWEARSKDHIHPDPASITAYVIGIRARNGARGPRMIIASATTGVAAHPSGTVSVGFPFQISGGGAIDNWTGAGNLLTAIYPSSPSTWTAAGKDHEVSDPANLTIYAIGLAR</sequence>
<reference evidence="1 2" key="1">
    <citation type="submission" date="2024-01" db="EMBL/GenBank/DDBJ databases">
        <title>Multi-omics insights into the function and evolution of sodium benzoate biodegradation pathways in Benzoatithermus flavus gen. nov., sp. nov. from hot spring.</title>
        <authorList>
            <person name="Hu C.-J."/>
            <person name="Li W.-J."/>
        </authorList>
    </citation>
    <scope>NUCLEOTIDE SEQUENCE [LARGE SCALE GENOMIC DNA]</scope>
    <source>
        <strain evidence="1 2">SYSU G07066</strain>
    </source>
</reference>
<evidence type="ECO:0000313" key="1">
    <source>
        <dbReference type="EMBL" id="MEK0083343.1"/>
    </source>
</evidence>
<proteinExistence type="predicted"/>